<keyword evidence="2" id="KW-1185">Reference proteome</keyword>
<protein>
    <submittedName>
        <fullName evidence="1">DUF2848 domain-containing protein</fullName>
    </submittedName>
</protein>
<dbReference type="InterPro" id="IPR036663">
    <property type="entry name" value="Fumarylacetoacetase_C_sf"/>
</dbReference>
<reference evidence="2" key="1">
    <citation type="journal article" date="2019" name="Int. J. Syst. Evol. Microbiol.">
        <title>The Global Catalogue of Microorganisms (GCM) 10K type strain sequencing project: providing services to taxonomists for standard genome sequencing and annotation.</title>
        <authorList>
            <consortium name="The Broad Institute Genomics Platform"/>
            <consortium name="The Broad Institute Genome Sequencing Center for Infectious Disease"/>
            <person name="Wu L."/>
            <person name="Ma J."/>
        </authorList>
    </citation>
    <scope>NUCLEOTIDE SEQUENCE [LARGE SCALE GENOMIC DNA]</scope>
    <source>
        <strain evidence="2">JCM 16034</strain>
    </source>
</reference>
<organism evidence="1 2">
    <name type="scientific">Sinomonas flava</name>
    <dbReference type="NCBI Taxonomy" id="496857"/>
    <lineage>
        <taxon>Bacteria</taxon>
        <taxon>Bacillati</taxon>
        <taxon>Actinomycetota</taxon>
        <taxon>Actinomycetes</taxon>
        <taxon>Micrococcales</taxon>
        <taxon>Micrococcaceae</taxon>
        <taxon>Sinomonas</taxon>
    </lineage>
</organism>
<dbReference type="SUPFAM" id="SSF56529">
    <property type="entry name" value="FAH"/>
    <property type="match status" value="1"/>
</dbReference>
<dbReference type="Pfam" id="PF11010">
    <property type="entry name" value="DUF2848"/>
    <property type="match status" value="1"/>
</dbReference>
<dbReference type="EMBL" id="BAAAQW010000005">
    <property type="protein sequence ID" value="GAA2199938.1"/>
    <property type="molecule type" value="Genomic_DNA"/>
</dbReference>
<dbReference type="RefSeq" id="WP_344299398.1">
    <property type="nucleotide sequence ID" value="NZ_BAAAQW010000005.1"/>
</dbReference>
<comment type="caution">
    <text evidence="1">The sequence shown here is derived from an EMBL/GenBank/DDBJ whole genome shotgun (WGS) entry which is preliminary data.</text>
</comment>
<dbReference type="Gene3D" id="3.90.850.10">
    <property type="entry name" value="Fumarylacetoacetase-like, C-terminal domain"/>
    <property type="match status" value="1"/>
</dbReference>
<gene>
    <name evidence="1" type="ORF">GCM10009849_18360</name>
</gene>
<evidence type="ECO:0000313" key="2">
    <source>
        <dbReference type="Proteomes" id="UP001500432"/>
    </source>
</evidence>
<evidence type="ECO:0000313" key="1">
    <source>
        <dbReference type="EMBL" id="GAA2199938.1"/>
    </source>
</evidence>
<sequence length="228" mass="24401">MALIRLDVVGSGPREIPISYVLNGGYAGRDTAQVQHHVDELAELGVPAPTTIPTLYPLSATQATQAGSTQVQHGRTSGEAEWALIVGDGPDDLLVTAACDHTDRDLEVHSVAWSKQAGPDILGDVAWRLSDVEDALDGFSLRAWVTHDGAETLIQDGSPSQLLPPRYWADRLDEAGLLRPGTVVMSGTIPMVPGVDQFADGWRVELADGEGNVSRVAYEVEMLPAAWE</sequence>
<dbReference type="InterPro" id="IPR021269">
    <property type="entry name" value="DUF2848"/>
</dbReference>
<accession>A0ABP5NPJ7</accession>
<proteinExistence type="predicted"/>
<dbReference type="Proteomes" id="UP001500432">
    <property type="component" value="Unassembled WGS sequence"/>
</dbReference>
<name>A0ABP5NPJ7_9MICC</name>